<feature type="domain" description="Cystatin" evidence="6">
    <location>
        <begin position="36"/>
        <end position="117"/>
    </location>
</feature>
<accession>A0A0D9VRZ0</accession>
<name>A0A0D9VRZ0_9ORYZ</name>
<reference evidence="8" key="2">
    <citation type="submission" date="2013-12" db="EMBL/GenBank/DDBJ databases">
        <authorList>
            <person name="Yu Y."/>
            <person name="Lee S."/>
            <person name="de Baynast K."/>
            <person name="Wissotski M."/>
            <person name="Liu L."/>
            <person name="Talag J."/>
            <person name="Goicoechea J."/>
            <person name="Angelova A."/>
            <person name="Jetty R."/>
            <person name="Kudrna D."/>
            <person name="Golser W."/>
            <person name="Rivera L."/>
            <person name="Zhang J."/>
            <person name="Wing R."/>
        </authorList>
    </citation>
    <scope>NUCLEOTIDE SEQUENCE</scope>
</reference>
<dbReference type="Gramene" id="LPERR03G09590.1">
    <property type="protein sequence ID" value="LPERR03G09590.1"/>
    <property type="gene ID" value="LPERR03G09590"/>
</dbReference>
<dbReference type="PANTHER" id="PTHR47116">
    <property type="entry name" value="PHLOEM FILAMENT PROTEIN"/>
    <property type="match status" value="1"/>
</dbReference>
<sequence length="124" mass="13836">MASRLLLAAIAIVAVYVAAMVPGARAFGIIGGWRRIENISDPHIQELGQWAVMETNKGSPSSPLTFSKVTSAFEPWFRFMKFRHLDIDASRCGVMHIYKAMLIIEHANNTRKLLSFEGDGMMHS</sequence>
<keyword evidence="4" id="KW-0611">Plant defense</keyword>
<dbReference type="InterPro" id="IPR046350">
    <property type="entry name" value="Cystatin_sf"/>
</dbReference>
<reference evidence="7" key="3">
    <citation type="submission" date="2015-04" db="UniProtKB">
        <authorList>
            <consortium name="EnsemblPlants"/>
        </authorList>
    </citation>
    <scope>IDENTIFICATION</scope>
</reference>
<dbReference type="InterPro" id="IPR000010">
    <property type="entry name" value="Cystatin_dom"/>
</dbReference>
<evidence type="ECO:0000313" key="8">
    <source>
        <dbReference type="Proteomes" id="UP000032180"/>
    </source>
</evidence>
<dbReference type="STRING" id="77586.A0A0D9VRZ0"/>
<organism evidence="7 8">
    <name type="scientific">Leersia perrieri</name>
    <dbReference type="NCBI Taxonomy" id="77586"/>
    <lineage>
        <taxon>Eukaryota</taxon>
        <taxon>Viridiplantae</taxon>
        <taxon>Streptophyta</taxon>
        <taxon>Embryophyta</taxon>
        <taxon>Tracheophyta</taxon>
        <taxon>Spermatophyta</taxon>
        <taxon>Magnoliopsida</taxon>
        <taxon>Liliopsida</taxon>
        <taxon>Poales</taxon>
        <taxon>Poaceae</taxon>
        <taxon>BOP clade</taxon>
        <taxon>Oryzoideae</taxon>
        <taxon>Oryzeae</taxon>
        <taxon>Oryzinae</taxon>
        <taxon>Leersia</taxon>
    </lineage>
</organism>
<dbReference type="EnsemblPlants" id="LPERR03G09590.1">
    <property type="protein sequence ID" value="LPERR03G09590.1"/>
    <property type="gene ID" value="LPERR03G09590"/>
</dbReference>
<dbReference type="SUPFAM" id="SSF54403">
    <property type="entry name" value="Cystatin/monellin"/>
    <property type="match status" value="1"/>
</dbReference>
<evidence type="ECO:0000256" key="2">
    <source>
        <dbReference type="ARBA" id="ARBA00022690"/>
    </source>
</evidence>
<dbReference type="Gene3D" id="3.10.450.10">
    <property type="match status" value="1"/>
</dbReference>
<dbReference type="Pfam" id="PF16845">
    <property type="entry name" value="SQAPI"/>
    <property type="match status" value="1"/>
</dbReference>
<keyword evidence="3" id="KW-0789">Thiol protease inhibitor</keyword>
<dbReference type="Proteomes" id="UP000032180">
    <property type="component" value="Chromosome 3"/>
</dbReference>
<comment type="similarity">
    <text evidence="1">Belongs to the cystatin family. Phytocystatin subfamily.</text>
</comment>
<dbReference type="AlphaFoldDB" id="A0A0D9VRZ0"/>
<reference evidence="7 8" key="1">
    <citation type="submission" date="2012-08" db="EMBL/GenBank/DDBJ databases">
        <title>Oryza genome evolution.</title>
        <authorList>
            <person name="Wing R.A."/>
        </authorList>
    </citation>
    <scope>NUCLEOTIDE SEQUENCE</scope>
</reference>
<feature type="signal peptide" evidence="5">
    <location>
        <begin position="1"/>
        <end position="26"/>
    </location>
</feature>
<keyword evidence="5" id="KW-0732">Signal</keyword>
<keyword evidence="8" id="KW-1185">Reference proteome</keyword>
<evidence type="ECO:0000313" key="7">
    <source>
        <dbReference type="EnsemblPlants" id="LPERR03G09590.1"/>
    </source>
</evidence>
<dbReference type="GO" id="GO:0006952">
    <property type="term" value="P:defense response"/>
    <property type="evidence" value="ECO:0007669"/>
    <property type="project" value="UniProtKB-KW"/>
</dbReference>
<evidence type="ECO:0000256" key="4">
    <source>
        <dbReference type="ARBA" id="ARBA00022821"/>
    </source>
</evidence>
<proteinExistence type="inferred from homology"/>
<evidence type="ECO:0000256" key="1">
    <source>
        <dbReference type="ARBA" id="ARBA00007233"/>
    </source>
</evidence>
<dbReference type="InterPro" id="IPR027214">
    <property type="entry name" value="Cystatin"/>
</dbReference>
<protein>
    <recommendedName>
        <fullName evidence="6">Cystatin domain-containing protein</fullName>
    </recommendedName>
</protein>
<dbReference type="GO" id="GO:0004869">
    <property type="term" value="F:cysteine-type endopeptidase inhibitor activity"/>
    <property type="evidence" value="ECO:0007669"/>
    <property type="project" value="UniProtKB-KW"/>
</dbReference>
<feature type="chain" id="PRO_5018783046" description="Cystatin domain-containing protein" evidence="5">
    <location>
        <begin position="27"/>
        <end position="124"/>
    </location>
</feature>
<dbReference type="HOGENOM" id="CLU_113093_2_1_1"/>
<evidence type="ECO:0000256" key="5">
    <source>
        <dbReference type="SAM" id="SignalP"/>
    </source>
</evidence>
<keyword evidence="2" id="KW-0646">Protease inhibitor</keyword>
<evidence type="ECO:0000259" key="6">
    <source>
        <dbReference type="Pfam" id="PF16845"/>
    </source>
</evidence>
<evidence type="ECO:0000256" key="3">
    <source>
        <dbReference type="ARBA" id="ARBA00022704"/>
    </source>
</evidence>